<protein>
    <submittedName>
        <fullName evidence="2">Uncharacterized protein</fullName>
    </submittedName>
</protein>
<feature type="compositionally biased region" description="Polar residues" evidence="1">
    <location>
        <begin position="1"/>
        <end position="16"/>
    </location>
</feature>
<evidence type="ECO:0000256" key="1">
    <source>
        <dbReference type="SAM" id="MobiDB-lite"/>
    </source>
</evidence>
<evidence type="ECO:0000313" key="2">
    <source>
        <dbReference type="EMBL" id="KAF9447059.1"/>
    </source>
</evidence>
<name>A0A9P5XB71_9AGAR</name>
<dbReference type="Proteomes" id="UP000807342">
    <property type="component" value="Unassembled WGS sequence"/>
</dbReference>
<gene>
    <name evidence="2" type="ORF">P691DRAFT_143362</name>
</gene>
<dbReference type="EMBL" id="MU151217">
    <property type="protein sequence ID" value="KAF9447059.1"/>
    <property type="molecule type" value="Genomic_DNA"/>
</dbReference>
<accession>A0A9P5XB71</accession>
<keyword evidence="3" id="KW-1185">Reference proteome</keyword>
<feature type="region of interest" description="Disordered" evidence="1">
    <location>
        <begin position="1"/>
        <end position="25"/>
    </location>
</feature>
<evidence type="ECO:0000313" key="3">
    <source>
        <dbReference type="Proteomes" id="UP000807342"/>
    </source>
</evidence>
<proteinExistence type="predicted"/>
<sequence length="96" mass="11182">MSTLLPQISSHISKPRTSLPRDRLDLQSPSSTDLLTLTRVSLFRRYFTPDELRPICGLFSLRPLYSRLVHLRVDVTRTNSSVLFDIANRFRRKQLP</sequence>
<reference evidence="2" key="1">
    <citation type="submission" date="2020-11" db="EMBL/GenBank/DDBJ databases">
        <authorList>
            <consortium name="DOE Joint Genome Institute"/>
            <person name="Ahrendt S."/>
            <person name="Riley R."/>
            <person name="Andreopoulos W."/>
            <person name="Labutti K."/>
            <person name="Pangilinan J."/>
            <person name="Ruiz-Duenas F.J."/>
            <person name="Barrasa J.M."/>
            <person name="Sanchez-Garcia M."/>
            <person name="Camarero S."/>
            <person name="Miyauchi S."/>
            <person name="Serrano A."/>
            <person name="Linde D."/>
            <person name="Babiker R."/>
            <person name="Drula E."/>
            <person name="Ayuso-Fernandez I."/>
            <person name="Pacheco R."/>
            <person name="Padilla G."/>
            <person name="Ferreira P."/>
            <person name="Barriuso J."/>
            <person name="Kellner H."/>
            <person name="Castanera R."/>
            <person name="Alfaro M."/>
            <person name="Ramirez L."/>
            <person name="Pisabarro A.G."/>
            <person name="Kuo A."/>
            <person name="Tritt A."/>
            <person name="Lipzen A."/>
            <person name="He G."/>
            <person name="Yan M."/>
            <person name="Ng V."/>
            <person name="Cullen D."/>
            <person name="Martin F."/>
            <person name="Rosso M.-N."/>
            <person name="Henrissat B."/>
            <person name="Hibbett D."/>
            <person name="Martinez A.T."/>
            <person name="Grigoriev I.V."/>
        </authorList>
    </citation>
    <scope>NUCLEOTIDE SEQUENCE</scope>
    <source>
        <strain evidence="2">MF-IS2</strain>
    </source>
</reference>
<comment type="caution">
    <text evidence="2">The sequence shown here is derived from an EMBL/GenBank/DDBJ whole genome shotgun (WGS) entry which is preliminary data.</text>
</comment>
<dbReference type="AlphaFoldDB" id="A0A9P5XB71"/>
<organism evidence="2 3">
    <name type="scientific">Macrolepiota fuliginosa MF-IS2</name>
    <dbReference type="NCBI Taxonomy" id="1400762"/>
    <lineage>
        <taxon>Eukaryota</taxon>
        <taxon>Fungi</taxon>
        <taxon>Dikarya</taxon>
        <taxon>Basidiomycota</taxon>
        <taxon>Agaricomycotina</taxon>
        <taxon>Agaricomycetes</taxon>
        <taxon>Agaricomycetidae</taxon>
        <taxon>Agaricales</taxon>
        <taxon>Agaricineae</taxon>
        <taxon>Agaricaceae</taxon>
        <taxon>Macrolepiota</taxon>
    </lineage>
</organism>